<evidence type="ECO:0000259" key="9">
    <source>
        <dbReference type="Pfam" id="PF23145"/>
    </source>
</evidence>
<evidence type="ECO:0000259" key="12">
    <source>
        <dbReference type="Pfam" id="PF24797"/>
    </source>
</evidence>
<dbReference type="InterPro" id="IPR056158">
    <property type="entry name" value="Beta-prop_IFT121_2nd"/>
</dbReference>
<evidence type="ECO:0000256" key="4">
    <source>
        <dbReference type="ARBA" id="ARBA00022737"/>
    </source>
</evidence>
<evidence type="ECO:0000256" key="7">
    <source>
        <dbReference type="ARBA" id="ARBA00023212"/>
    </source>
</evidence>
<dbReference type="eggNOG" id="KOG2041">
    <property type="taxonomic scope" value="Eukaryota"/>
</dbReference>
<dbReference type="InterPro" id="IPR001680">
    <property type="entry name" value="WD40_rpt"/>
</dbReference>
<evidence type="ECO:0000313" key="14">
    <source>
        <dbReference type="EMBL" id="EGR30016.1"/>
    </source>
</evidence>
<evidence type="ECO:0000256" key="5">
    <source>
        <dbReference type="ARBA" id="ARBA00022794"/>
    </source>
</evidence>
<gene>
    <name evidence="14" type="ORF">IMG5_144190</name>
</gene>
<dbReference type="Pfam" id="PF25768">
    <property type="entry name" value="TPR_IFT121"/>
    <property type="match status" value="1"/>
</dbReference>
<dbReference type="AlphaFoldDB" id="G0QXN5"/>
<dbReference type="SUPFAM" id="SSF48452">
    <property type="entry name" value="TPR-like"/>
    <property type="match status" value="1"/>
</dbReference>
<name>G0QXN5_ICHMU</name>
<proteinExistence type="predicted"/>
<organism evidence="14 15">
    <name type="scientific">Ichthyophthirius multifiliis</name>
    <name type="common">White spot disease agent</name>
    <name type="synonym">Ich</name>
    <dbReference type="NCBI Taxonomy" id="5932"/>
    <lineage>
        <taxon>Eukaryota</taxon>
        <taxon>Sar</taxon>
        <taxon>Alveolata</taxon>
        <taxon>Ciliophora</taxon>
        <taxon>Intramacronucleata</taxon>
        <taxon>Oligohymenophorea</taxon>
        <taxon>Hymenostomatida</taxon>
        <taxon>Ophryoglenina</taxon>
        <taxon>Ichthyophthirius</taxon>
    </lineage>
</organism>
<reference evidence="14 15" key="1">
    <citation type="submission" date="2011-07" db="EMBL/GenBank/DDBJ databases">
        <authorList>
            <person name="Coyne R."/>
            <person name="Brami D."/>
            <person name="Johnson J."/>
            <person name="Hostetler J."/>
            <person name="Hannick L."/>
            <person name="Clark T."/>
            <person name="Cassidy-Hanley D."/>
            <person name="Inman J."/>
        </authorList>
    </citation>
    <scope>NUCLEOTIDE SEQUENCE [LARGE SCALE GENOMIC DNA]</scope>
    <source>
        <strain evidence="14 15">G5</strain>
    </source>
</reference>
<dbReference type="GO" id="GO:0030991">
    <property type="term" value="C:intraciliary transport particle A"/>
    <property type="evidence" value="ECO:0007669"/>
    <property type="project" value="TreeGrafter"/>
</dbReference>
<keyword evidence="6" id="KW-0969">Cilium</keyword>
<dbReference type="Gene3D" id="1.25.40.470">
    <property type="match status" value="1"/>
</dbReference>
<feature type="domain" description="IFT121/TULP4 N-terminal" evidence="12">
    <location>
        <begin position="1"/>
        <end position="334"/>
    </location>
</feature>
<feature type="domain" description="IFT121-like zinc finger" evidence="9">
    <location>
        <begin position="1133"/>
        <end position="1176"/>
    </location>
</feature>
<feature type="domain" description="IFT80/172/WDR35 TPR" evidence="10">
    <location>
        <begin position="681"/>
        <end position="768"/>
    </location>
</feature>
<sequence>MFAFLSKKIGIPNNIKVEFVSWNSEQGWIGVGGERGLLKILKLEDQKIRDGSAPTQTGALLLNQTLENHSGTVSKIDWNVRYQKLTSIDTNGLIIVWMIHNEQWFEEMINNRNKSFVSDIKWSPDGSKVCIAYDDGSVIVGGVEGSRLWGKDYPHRIAFMEWSPDCKMIIFGTIDGEVRVFDNSGMSLHQIKMACLQRLVEPTKLFSPNLPLAAIEWYNQAKMYTDDTPPGLCIAYQCGRIQLMRNEKDDDSILIDTVMQIHSVKWNPNGTVFAVSGQQNDNGEAKGIVQFYCNQGNHLKTLPVADNVGSISWEGNGLRLVMAVGSSIYFANIKVDHKWAYLSNNTLVFAYQKSDRVEYSIIFWDITSNKKTIKYVKNLQNIKSAGDMCCIITYIVSLDLWQIDLCNSIGSPIDQKQINIEPVSCTMTKTHIIVSSHDHLYTWQYKNQVERLTTFEQQSGLRRIGREQAWFIENSPDQNTIYDKDQYDVEPITDDIIVCTTANEHFLFVARSSGAVCQFAFPHFSLENKLCFQQRPLLMSANVNSTHIASIDLLGNLSILKINNQGGEILPFEKKDCWFVQYSMDIPNSFVFMEKSRMYVVNDLTPEEPIQTDGYIISYKDFVIKAAYLDDLVKSPDGVLNSEELILEIESNLLKEIKDQLHKKSMQEMFQIIKNHNHECLWRLYAKKALEVYDYDSAENAFVACQDYASLSFVKRIRDLDDRDKQKAEVSAYYGKIDEADEIYKKIERKDLSVQMSMRVGDWNKVIDQIKEGTGGQDQELQKAYLELGHDYSEQFIWDKAAECYELAKYNEGLIVCYTRMEDFEALEKIILQIPERSELLKNLGDVFQQMGLCEQAVKCYQKFGDLKMAVDCCVLLNNWNIAVDLAEQHNFVQIEPLLITYANQLLEKNKKLEAAELYRKAKRNTEAAKILSQIANDLIERDANPLNIKKMYVMAALEVDLYKKRMLDASMTGQGDSTAKTLNSLITSTINTSSADKILNNPWRGAEAWHFFILAQKQLYNGQFKYALKSSIRLAEYELDMDQRKIYSLIAIAAYYNKSFRECSRAFVKLQNLPELNQDEKELYENIAVAIFTRNQPQDGQCEYYPCSGKNCQEQVSEYDIHCKACGSNYSPCVASGRPIFVKEFYSCKGCRHKMIESEVQRLKLQHCALCHLHIDPKRFGVREAN</sequence>
<dbReference type="InterPro" id="IPR057361">
    <property type="entry name" value="TPR_WDR35"/>
</dbReference>
<dbReference type="InterPro" id="IPR056157">
    <property type="entry name" value="TPR_IFT80_172_dom"/>
</dbReference>
<keyword evidence="7" id="KW-0206">Cytoskeleton</keyword>
<keyword evidence="8" id="KW-0966">Cell projection</keyword>
<protein>
    <submittedName>
        <fullName evidence="14">WD repeat protein</fullName>
    </submittedName>
</protein>
<dbReference type="OrthoDB" id="10260567at2759"/>
<evidence type="ECO:0000256" key="1">
    <source>
        <dbReference type="ARBA" id="ARBA00004120"/>
    </source>
</evidence>
<dbReference type="GO" id="GO:0035721">
    <property type="term" value="P:intraciliary retrograde transport"/>
    <property type="evidence" value="ECO:0007669"/>
    <property type="project" value="TreeGrafter"/>
</dbReference>
<dbReference type="InterPro" id="IPR056170">
    <property type="entry name" value="Znf_IFT121-like"/>
</dbReference>
<dbReference type="InterPro" id="IPR015943">
    <property type="entry name" value="WD40/YVTN_repeat-like_dom_sf"/>
</dbReference>
<keyword evidence="4" id="KW-0677">Repeat</keyword>
<dbReference type="InterPro" id="IPR057979">
    <property type="entry name" value="TPR_IFT121"/>
</dbReference>
<dbReference type="PIRSF" id="PIRSF037536">
    <property type="entry name" value="WD_repeat_p35"/>
    <property type="match status" value="1"/>
</dbReference>
<dbReference type="RefSeq" id="XP_004031252.1">
    <property type="nucleotide sequence ID" value="XM_004031204.1"/>
</dbReference>
<accession>G0QXN5</accession>
<dbReference type="GeneID" id="14906132"/>
<dbReference type="EMBL" id="GL984082">
    <property type="protein sequence ID" value="EGR30016.1"/>
    <property type="molecule type" value="Genomic_DNA"/>
</dbReference>
<dbReference type="Gene3D" id="2.130.10.10">
    <property type="entry name" value="YVTN repeat-like/Quinoprotein amine dehydrogenase"/>
    <property type="match status" value="1"/>
</dbReference>
<evidence type="ECO:0000313" key="15">
    <source>
        <dbReference type="Proteomes" id="UP000008983"/>
    </source>
</evidence>
<dbReference type="GO" id="GO:0097730">
    <property type="term" value="C:non-motile cilium"/>
    <property type="evidence" value="ECO:0007669"/>
    <property type="project" value="TreeGrafter"/>
</dbReference>
<evidence type="ECO:0000256" key="6">
    <source>
        <dbReference type="ARBA" id="ARBA00023069"/>
    </source>
</evidence>
<dbReference type="SUPFAM" id="SSF82171">
    <property type="entry name" value="DPP6 N-terminal domain-like"/>
    <property type="match status" value="1"/>
</dbReference>
<feature type="domain" description="IFT121 second beta-propeller" evidence="11">
    <location>
        <begin position="339"/>
        <end position="649"/>
    </location>
</feature>
<dbReference type="Pfam" id="PF23145">
    <property type="entry name" value="Zf_2nd_IFT121"/>
    <property type="match status" value="1"/>
</dbReference>
<dbReference type="Pfam" id="PF23390">
    <property type="entry name" value="Beta-prop_WDR35_2nd"/>
    <property type="match status" value="1"/>
</dbReference>
<evidence type="ECO:0000256" key="2">
    <source>
        <dbReference type="ARBA" id="ARBA00022490"/>
    </source>
</evidence>
<evidence type="ECO:0000259" key="13">
    <source>
        <dbReference type="Pfam" id="PF25768"/>
    </source>
</evidence>
<dbReference type="InterPro" id="IPR011990">
    <property type="entry name" value="TPR-like_helical_dom_sf"/>
</dbReference>
<dbReference type="GO" id="GO:0061512">
    <property type="term" value="P:protein localization to cilium"/>
    <property type="evidence" value="ECO:0007669"/>
    <property type="project" value="TreeGrafter"/>
</dbReference>
<keyword evidence="3" id="KW-0853">WD repeat</keyword>
<keyword evidence="15" id="KW-1185">Reference proteome</keyword>
<evidence type="ECO:0000259" key="10">
    <source>
        <dbReference type="Pfam" id="PF23387"/>
    </source>
</evidence>
<feature type="domain" description="IFT121-like TPR repeats" evidence="13">
    <location>
        <begin position="1002"/>
        <end position="1100"/>
    </location>
</feature>
<keyword evidence="2" id="KW-0963">Cytoplasm</keyword>
<evidence type="ECO:0000256" key="3">
    <source>
        <dbReference type="ARBA" id="ARBA00022574"/>
    </source>
</evidence>
<dbReference type="Pfam" id="PF24797">
    <property type="entry name" value="Beta-prop_WDR35_TULP_N"/>
    <property type="match status" value="1"/>
</dbReference>
<dbReference type="OMA" id="VWAMCWA"/>
<dbReference type="Pfam" id="PF25170">
    <property type="entry name" value="TPR_WDR35"/>
    <property type="match status" value="1"/>
</dbReference>
<evidence type="ECO:0000259" key="11">
    <source>
        <dbReference type="Pfam" id="PF23390"/>
    </source>
</evidence>
<keyword evidence="5" id="KW-0970">Cilium biogenesis/degradation</keyword>
<dbReference type="STRING" id="857967.G0QXN5"/>
<dbReference type="InParanoid" id="G0QXN5"/>
<comment type="subcellular location">
    <subcellularLocation>
        <location evidence="1">Cytoplasm</location>
        <location evidence="1">Cytoskeleton</location>
        <location evidence="1">Cilium basal body</location>
    </subcellularLocation>
</comment>
<dbReference type="PANTHER" id="PTHR12764">
    <property type="entry name" value="WD REPEAT DOMAIN-RELATED"/>
    <property type="match status" value="1"/>
</dbReference>
<dbReference type="PANTHER" id="PTHR12764:SF5">
    <property type="entry name" value="LD29485P"/>
    <property type="match status" value="1"/>
</dbReference>
<dbReference type="InterPro" id="IPR017233">
    <property type="entry name" value="WDR35"/>
</dbReference>
<dbReference type="InterPro" id="IPR039857">
    <property type="entry name" value="Ift122/121"/>
</dbReference>
<dbReference type="GO" id="GO:1905515">
    <property type="term" value="P:non-motile cilium assembly"/>
    <property type="evidence" value="ECO:0007669"/>
    <property type="project" value="TreeGrafter"/>
</dbReference>
<dbReference type="Pfam" id="PF23387">
    <property type="entry name" value="TPR_IFT80_172"/>
    <property type="match status" value="1"/>
</dbReference>
<dbReference type="Proteomes" id="UP000008983">
    <property type="component" value="Unassembled WGS sequence"/>
</dbReference>
<dbReference type="SMART" id="SM00320">
    <property type="entry name" value="WD40"/>
    <property type="match status" value="4"/>
</dbReference>
<dbReference type="InterPro" id="IPR056159">
    <property type="entry name" value="Beta-prop_IFT121_TULP_N"/>
</dbReference>
<evidence type="ECO:0000256" key="8">
    <source>
        <dbReference type="ARBA" id="ARBA00023273"/>
    </source>
</evidence>